<dbReference type="GO" id="GO:0003964">
    <property type="term" value="F:RNA-directed DNA polymerase activity"/>
    <property type="evidence" value="ECO:0007669"/>
    <property type="project" value="UniProtKB-KW"/>
</dbReference>
<dbReference type="PANTHER" id="PTHR33116:SF84">
    <property type="entry name" value="RNA-DIRECTED DNA POLYMERASE"/>
    <property type="match status" value="1"/>
</dbReference>
<reference evidence="3" key="2">
    <citation type="journal article" date="2024" name="Plant">
        <title>Genomic evolution and insights into agronomic trait innovations of Sesamum species.</title>
        <authorList>
            <person name="Miao H."/>
            <person name="Wang L."/>
            <person name="Qu L."/>
            <person name="Liu H."/>
            <person name="Sun Y."/>
            <person name="Le M."/>
            <person name="Wang Q."/>
            <person name="Wei S."/>
            <person name="Zheng Y."/>
            <person name="Lin W."/>
            <person name="Duan Y."/>
            <person name="Cao H."/>
            <person name="Xiong S."/>
            <person name="Wang X."/>
            <person name="Wei L."/>
            <person name="Li C."/>
            <person name="Ma Q."/>
            <person name="Ju M."/>
            <person name="Zhao R."/>
            <person name="Li G."/>
            <person name="Mu C."/>
            <person name="Tian Q."/>
            <person name="Mei H."/>
            <person name="Zhang T."/>
            <person name="Gao T."/>
            <person name="Zhang H."/>
        </authorList>
    </citation>
    <scope>NUCLEOTIDE SEQUENCE</scope>
    <source>
        <strain evidence="3">K16</strain>
    </source>
</reference>
<feature type="domain" description="Reverse transcriptase" evidence="2">
    <location>
        <begin position="531"/>
        <end position="782"/>
    </location>
</feature>
<feature type="region of interest" description="Disordered" evidence="1">
    <location>
        <begin position="1"/>
        <end position="25"/>
    </location>
</feature>
<accession>A0AAE1W1A0</accession>
<sequence length="1053" mass="120353">MKADKPSEVAGMKNGNKIPHELKAPTTTTLIEADKPHSSKGKEITLYNAFDVLNADCSNPDLEYNGDEDISGPKPSSPQRVETRVNIANVQQVRSKLLTSWSWFNDYNGPAGRIWLAWFNMEIDVEILWVDIQIIHCQATNKRTHSKCLISVLYGDCDLIPRRNLWATICNLADNILDEPWLVLGDFNAVIDDSEVIGRAADTSASMTEFRNCIMESDLIHLPFTGCHYTLHNCSEGSRSLWKRLDRMLVNEAWLDKWPNSAYTVALPSTSDHSPLILQGENRVTDHGFFRFDNYLAKQSGFIDSVNRIWRHKIHGTAMYEVVCKLKALKATFRQQRKAIGSLSENVKLAKGFLDKAQQLFTDYKEDFLLQLVKCCRMVYSVAVKMEEQMLHQRSKLQWLKNGDQNSKIFFKKINSMRAKQCIYQISTQNGEVLTDMKEVTEEFVSYFKTLLGGTRMQRDINLNFLRPAVRHRLTNKEADNICATITVIEIKEAAFDIAEDSAPGPDGYTAGFFKASWPVVGKEVSEAVSEFFRTGKLLKQVNATLLVLIPKVQMPSQGSDFRPISCCNVIYKIITKIIVKRMQLVLHLYNQAKLPPRCTIKVDLQKAYDSVEWDFLKEVLNIFNFPVQFIGWIEQCVSTASFSISLNGSIYGYFSGVRGLRQGDPMSPYLFVLVMEIWHSLLRYRVQDNVSFQYHWKCKEQRLLNLCFADDVLLFCKADIPSIQLIKNTLCEFAELSGLKVNPHKSQIILSRAVQQDKQQMIDSLGFQEGFLPIKYLGVPLISSGLTIANCRPLIDKLDSRIAGWNHLNLTFAGRAQLIRSVLSTLHSYWASVFILPKGIIKILEAKMRKFLWQGSTGRGFAKVAWDQGLQYRVGDGCTFRLWQDIWHEQGPLCISFPRGPTVTGLPLDAHLSEVLLHDQWVWPTLTDPDINEIVSHLPPICTNNPDKYSRRCLNVIQREVRFHWPKEGWQQGITWASKRWRSPHLINAASRALLAALVYHLWIERNNRKYTDTGSAAESVAKWVMEDIRLRIMSEETSLSFKLEHCIELGK</sequence>
<reference evidence="3" key="1">
    <citation type="submission" date="2020-06" db="EMBL/GenBank/DDBJ databases">
        <authorList>
            <person name="Li T."/>
            <person name="Hu X."/>
            <person name="Zhang T."/>
            <person name="Song X."/>
            <person name="Zhang H."/>
            <person name="Dai N."/>
            <person name="Sheng W."/>
            <person name="Hou X."/>
            <person name="Wei L."/>
        </authorList>
    </citation>
    <scope>NUCLEOTIDE SEQUENCE</scope>
    <source>
        <strain evidence="3">K16</strain>
        <tissue evidence="3">Leaf</tissue>
    </source>
</reference>
<gene>
    <name evidence="3" type="ORF">Sango_3069000</name>
</gene>
<dbReference type="Gene3D" id="3.60.10.10">
    <property type="entry name" value="Endonuclease/exonuclease/phosphatase"/>
    <property type="match status" value="1"/>
</dbReference>
<dbReference type="PROSITE" id="PS50878">
    <property type="entry name" value="RT_POL"/>
    <property type="match status" value="1"/>
</dbReference>
<protein>
    <submittedName>
        <fullName evidence="3">LINE-1 reverse transcriptase</fullName>
    </submittedName>
</protein>
<evidence type="ECO:0000313" key="3">
    <source>
        <dbReference type="EMBL" id="KAK4384355.1"/>
    </source>
</evidence>
<dbReference type="InterPro" id="IPR043502">
    <property type="entry name" value="DNA/RNA_pol_sf"/>
</dbReference>
<name>A0AAE1W1A0_9LAMI</name>
<keyword evidence="4" id="KW-1185">Reference proteome</keyword>
<dbReference type="InterPro" id="IPR036691">
    <property type="entry name" value="Endo/exonu/phosph_ase_sf"/>
</dbReference>
<dbReference type="AlphaFoldDB" id="A0AAE1W1A0"/>
<dbReference type="CDD" id="cd01650">
    <property type="entry name" value="RT_nLTR_like"/>
    <property type="match status" value="1"/>
</dbReference>
<dbReference type="EMBL" id="JACGWL010000171">
    <property type="protein sequence ID" value="KAK4384355.1"/>
    <property type="molecule type" value="Genomic_DNA"/>
</dbReference>
<dbReference type="InterPro" id="IPR000477">
    <property type="entry name" value="RT_dom"/>
</dbReference>
<comment type="caution">
    <text evidence="3">The sequence shown here is derived from an EMBL/GenBank/DDBJ whole genome shotgun (WGS) entry which is preliminary data.</text>
</comment>
<keyword evidence="3" id="KW-0695">RNA-directed DNA polymerase</keyword>
<dbReference type="Proteomes" id="UP001289374">
    <property type="component" value="Unassembled WGS sequence"/>
</dbReference>
<keyword evidence="3" id="KW-0808">Transferase</keyword>
<evidence type="ECO:0000259" key="2">
    <source>
        <dbReference type="PROSITE" id="PS50878"/>
    </source>
</evidence>
<dbReference type="Pfam" id="PF00078">
    <property type="entry name" value="RVT_1"/>
    <property type="match status" value="1"/>
</dbReference>
<organism evidence="3 4">
    <name type="scientific">Sesamum angolense</name>
    <dbReference type="NCBI Taxonomy" id="2727404"/>
    <lineage>
        <taxon>Eukaryota</taxon>
        <taxon>Viridiplantae</taxon>
        <taxon>Streptophyta</taxon>
        <taxon>Embryophyta</taxon>
        <taxon>Tracheophyta</taxon>
        <taxon>Spermatophyta</taxon>
        <taxon>Magnoliopsida</taxon>
        <taxon>eudicotyledons</taxon>
        <taxon>Gunneridae</taxon>
        <taxon>Pentapetalae</taxon>
        <taxon>asterids</taxon>
        <taxon>lamiids</taxon>
        <taxon>Lamiales</taxon>
        <taxon>Pedaliaceae</taxon>
        <taxon>Sesamum</taxon>
    </lineage>
</organism>
<proteinExistence type="predicted"/>
<keyword evidence="3" id="KW-0548">Nucleotidyltransferase</keyword>
<dbReference type="SUPFAM" id="SSF56219">
    <property type="entry name" value="DNase I-like"/>
    <property type="match status" value="1"/>
</dbReference>
<dbReference type="SUPFAM" id="SSF56672">
    <property type="entry name" value="DNA/RNA polymerases"/>
    <property type="match status" value="1"/>
</dbReference>
<evidence type="ECO:0000256" key="1">
    <source>
        <dbReference type="SAM" id="MobiDB-lite"/>
    </source>
</evidence>
<dbReference type="PANTHER" id="PTHR33116">
    <property type="entry name" value="REVERSE TRANSCRIPTASE ZINC-BINDING DOMAIN-CONTAINING PROTEIN-RELATED-RELATED"/>
    <property type="match status" value="1"/>
</dbReference>
<evidence type="ECO:0000313" key="4">
    <source>
        <dbReference type="Proteomes" id="UP001289374"/>
    </source>
</evidence>